<comment type="similarity">
    <text evidence="1">Belongs to the paxM FAD-dependent monooxygenase family.</text>
</comment>
<organism evidence="4 5">
    <name type="scientific">Letharia lupina</name>
    <dbReference type="NCBI Taxonomy" id="560253"/>
    <lineage>
        <taxon>Eukaryota</taxon>
        <taxon>Fungi</taxon>
        <taxon>Dikarya</taxon>
        <taxon>Ascomycota</taxon>
        <taxon>Pezizomycotina</taxon>
        <taxon>Lecanoromycetes</taxon>
        <taxon>OSLEUM clade</taxon>
        <taxon>Lecanoromycetidae</taxon>
        <taxon>Lecanorales</taxon>
        <taxon>Lecanorineae</taxon>
        <taxon>Parmeliaceae</taxon>
        <taxon>Letharia</taxon>
    </lineage>
</organism>
<gene>
    <name evidence="4" type="ORF">HO133_008327</name>
</gene>
<evidence type="ECO:0008006" key="6">
    <source>
        <dbReference type="Google" id="ProtNLM"/>
    </source>
</evidence>
<dbReference type="GeneID" id="59336724"/>
<evidence type="ECO:0000256" key="3">
    <source>
        <dbReference type="ARBA" id="ARBA00023033"/>
    </source>
</evidence>
<keyword evidence="5" id="KW-1185">Reference proteome</keyword>
<dbReference type="InterPro" id="IPR036188">
    <property type="entry name" value="FAD/NAD-bd_sf"/>
</dbReference>
<name>A0A8H6CPC9_9LECA</name>
<sequence>MTSARPVEISQLAPLRVKNPSDETDLGNNKSIIRHILQYQIENNRFGRLLGDFLTIGPSAIKVFRNWPRAAKENEEISYDPWVSYHKHTRERILGPKPIFTDDLELDERANIPQRIYRHHRPEFHQLLLAQARKVGIEVEYGQRVIEYLEDAAARKAGGGKLEADLVVAADGAGTKSYILTMGEQVDAKGSGYAIYRTAYPIELALADPQVAEHFKLLENGRSVFELWMG</sequence>
<protein>
    <recommendedName>
        <fullName evidence="6">FAD-binding domain-containing protein</fullName>
    </recommendedName>
</protein>
<dbReference type="RefSeq" id="XP_037155195.1">
    <property type="nucleotide sequence ID" value="XM_037299194.1"/>
</dbReference>
<accession>A0A8H6CPC9</accession>
<proteinExistence type="inferred from homology"/>
<evidence type="ECO:0000256" key="1">
    <source>
        <dbReference type="ARBA" id="ARBA00007992"/>
    </source>
</evidence>
<dbReference type="InterPro" id="IPR050493">
    <property type="entry name" value="FAD-dep_Monooxygenase_BioMet"/>
</dbReference>
<dbReference type="GO" id="GO:0004497">
    <property type="term" value="F:monooxygenase activity"/>
    <property type="evidence" value="ECO:0007669"/>
    <property type="project" value="UniProtKB-KW"/>
</dbReference>
<dbReference type="SUPFAM" id="SSF51905">
    <property type="entry name" value="FAD/NAD(P)-binding domain"/>
    <property type="match status" value="1"/>
</dbReference>
<dbReference type="EMBL" id="JACCJB010000005">
    <property type="protein sequence ID" value="KAF6226886.1"/>
    <property type="molecule type" value="Genomic_DNA"/>
</dbReference>
<evidence type="ECO:0000313" key="4">
    <source>
        <dbReference type="EMBL" id="KAF6226886.1"/>
    </source>
</evidence>
<dbReference type="Gene3D" id="3.50.50.60">
    <property type="entry name" value="FAD/NAD(P)-binding domain"/>
    <property type="match status" value="1"/>
</dbReference>
<dbReference type="PANTHER" id="PTHR13789:SF147">
    <property type="entry name" value="PUTATIVE (AFU_ORTHOLOGUE AFUA_2G01950)-RELATED"/>
    <property type="match status" value="1"/>
</dbReference>
<dbReference type="AlphaFoldDB" id="A0A8H6CPC9"/>
<evidence type="ECO:0000313" key="5">
    <source>
        <dbReference type="Proteomes" id="UP000593566"/>
    </source>
</evidence>
<evidence type="ECO:0000256" key="2">
    <source>
        <dbReference type="ARBA" id="ARBA00023002"/>
    </source>
</evidence>
<keyword evidence="3" id="KW-0503">Monooxygenase</keyword>
<dbReference type="Proteomes" id="UP000593566">
    <property type="component" value="Unassembled WGS sequence"/>
</dbReference>
<keyword evidence="2" id="KW-0560">Oxidoreductase</keyword>
<reference evidence="4 5" key="1">
    <citation type="journal article" date="2020" name="Genomics">
        <title>Complete, high-quality genomes from long-read metagenomic sequencing of two wolf lichen thalli reveals enigmatic genome architecture.</title>
        <authorList>
            <person name="McKenzie S.K."/>
            <person name="Walston R.F."/>
            <person name="Allen J.L."/>
        </authorList>
    </citation>
    <scope>NUCLEOTIDE SEQUENCE [LARGE SCALE GENOMIC DNA]</scope>
    <source>
        <strain evidence="4">WasteWater1</strain>
    </source>
</reference>
<comment type="caution">
    <text evidence="4">The sequence shown here is derived from an EMBL/GenBank/DDBJ whole genome shotgun (WGS) entry which is preliminary data.</text>
</comment>
<dbReference type="PANTHER" id="PTHR13789">
    <property type="entry name" value="MONOOXYGENASE"/>
    <property type="match status" value="1"/>
</dbReference>